<evidence type="ECO:0000259" key="2">
    <source>
        <dbReference type="Pfam" id="PF13539"/>
    </source>
</evidence>
<evidence type="ECO:0000313" key="3">
    <source>
        <dbReference type="EMBL" id="VDR40194.1"/>
    </source>
</evidence>
<dbReference type="SUPFAM" id="SSF47090">
    <property type="entry name" value="PGBD-like"/>
    <property type="match status" value="1"/>
</dbReference>
<dbReference type="EC" id="3.4.17.14" evidence="3"/>
<dbReference type="Proteomes" id="UP000271626">
    <property type="component" value="Chromosome"/>
</dbReference>
<feature type="domain" description="Peptidase M15C" evidence="2">
    <location>
        <begin position="76"/>
        <end position="133"/>
    </location>
</feature>
<dbReference type="Pfam" id="PF13539">
    <property type="entry name" value="Peptidase_M15_4"/>
    <property type="match status" value="1"/>
</dbReference>
<dbReference type="EMBL" id="LR131273">
    <property type="protein sequence ID" value="VDR40194.1"/>
    <property type="molecule type" value="Genomic_DNA"/>
</dbReference>
<keyword evidence="3" id="KW-0378">Hydrolase</keyword>
<dbReference type="Gene3D" id="3.30.1380.10">
    <property type="match status" value="1"/>
</dbReference>
<dbReference type="Pfam" id="PF01471">
    <property type="entry name" value="PG_binding_1"/>
    <property type="match status" value="1"/>
</dbReference>
<name>A0A3P8K5X6_TSUPA</name>
<dbReference type="InterPro" id="IPR002477">
    <property type="entry name" value="Peptidoglycan-bd-like"/>
</dbReference>
<keyword evidence="3" id="KW-0645">Protease</keyword>
<evidence type="ECO:0000313" key="4">
    <source>
        <dbReference type="Proteomes" id="UP000271626"/>
    </source>
</evidence>
<dbReference type="InterPro" id="IPR039561">
    <property type="entry name" value="Peptidase_M15C"/>
</dbReference>
<dbReference type="InterPro" id="IPR036366">
    <property type="entry name" value="PGBDSf"/>
</dbReference>
<dbReference type="OrthoDB" id="4369457at2"/>
<gene>
    <name evidence="3" type="ORF">NCTC10741_03350</name>
</gene>
<dbReference type="InterPro" id="IPR036365">
    <property type="entry name" value="PGBD-like_sf"/>
</dbReference>
<protein>
    <submittedName>
        <fullName evidence="3">Zinc D-Ala-D-Ala carboxypeptidase</fullName>
        <ecNumber evidence="3">3.4.17.14</ecNumber>
    </submittedName>
</protein>
<proteinExistence type="predicted"/>
<dbReference type="Gene3D" id="1.10.101.10">
    <property type="entry name" value="PGBD-like superfamily/PGBD"/>
    <property type="match status" value="1"/>
</dbReference>
<dbReference type="GO" id="GO:0009046">
    <property type="term" value="F:zinc D-Ala-D-Ala carboxypeptidase activity"/>
    <property type="evidence" value="ECO:0007669"/>
    <property type="project" value="UniProtKB-EC"/>
</dbReference>
<accession>A0A3P8K5X6</accession>
<dbReference type="AlphaFoldDB" id="A0A3P8K5X6"/>
<organism evidence="3 4">
    <name type="scientific">Tsukamurella paurometabola</name>
    <name type="common">Corynebacterium paurometabolum</name>
    <dbReference type="NCBI Taxonomy" id="2061"/>
    <lineage>
        <taxon>Bacteria</taxon>
        <taxon>Bacillati</taxon>
        <taxon>Actinomycetota</taxon>
        <taxon>Actinomycetes</taxon>
        <taxon>Mycobacteriales</taxon>
        <taxon>Tsukamurellaceae</taxon>
        <taxon>Tsukamurella</taxon>
    </lineage>
</organism>
<feature type="domain" description="Peptidoglycan binding-like" evidence="1">
    <location>
        <begin position="178"/>
        <end position="235"/>
    </location>
</feature>
<evidence type="ECO:0000259" key="1">
    <source>
        <dbReference type="Pfam" id="PF01471"/>
    </source>
</evidence>
<keyword evidence="3" id="KW-0121">Carboxypeptidase</keyword>
<dbReference type="SUPFAM" id="SSF55166">
    <property type="entry name" value="Hedgehog/DD-peptidase"/>
    <property type="match status" value="1"/>
</dbReference>
<dbReference type="RefSeq" id="WP_126197209.1">
    <property type="nucleotide sequence ID" value="NZ_CP085954.1"/>
</dbReference>
<sequence length="239" mass="26145">MTRYPVRPGVPSENGWPMINRSGCVLITAPGAGRQVPVRAGDVATVLSRFLAAYSVNVEPIRSQVWGWSADNDVADSNHMSGTAVDINAPQYPWGQRVMPADRVAKCNDLEAAFRGVMFWGRRWNRPDEMHWQIGVRPGDPRLIALAADIRAGRFQIGVTPTSPAPAPGRPVLRRGDTGDDVRALQAHLNRVFPRYSHLDVDGDFGPATEAVVREAQRRGGIAADGVVGPDTRRVILWP</sequence>
<dbReference type="InterPro" id="IPR009045">
    <property type="entry name" value="Zn_M74/Hedgehog-like"/>
</dbReference>
<reference evidence="3 4" key="1">
    <citation type="submission" date="2018-12" db="EMBL/GenBank/DDBJ databases">
        <authorList>
            <consortium name="Pathogen Informatics"/>
        </authorList>
    </citation>
    <scope>NUCLEOTIDE SEQUENCE [LARGE SCALE GENOMIC DNA]</scope>
    <source>
        <strain evidence="3 4">NCTC10741</strain>
    </source>
</reference>